<keyword evidence="2" id="KW-0812">Transmembrane</keyword>
<feature type="transmembrane region" description="Helical" evidence="2">
    <location>
        <begin position="104"/>
        <end position="122"/>
    </location>
</feature>
<name>A0AAD4GZM5_ASPNN</name>
<comment type="caution">
    <text evidence="3">The sequence shown here is derived from an EMBL/GenBank/DDBJ whole genome shotgun (WGS) entry which is preliminary data.</text>
</comment>
<keyword evidence="2" id="KW-1133">Transmembrane helix</keyword>
<reference evidence="3" key="2">
    <citation type="submission" date="2020-02" db="EMBL/GenBank/DDBJ databases">
        <authorList>
            <person name="Gilchrist C.L.M."/>
            <person name="Chooi Y.-H."/>
        </authorList>
    </citation>
    <scope>NUCLEOTIDE SEQUENCE</scope>
    <source>
        <strain evidence="3">MST-FP2251</strain>
    </source>
</reference>
<feature type="compositionally biased region" description="Basic and acidic residues" evidence="1">
    <location>
        <begin position="611"/>
        <end position="622"/>
    </location>
</feature>
<dbReference type="Pfam" id="PF11915">
    <property type="entry name" value="DUF3433"/>
    <property type="match status" value="2"/>
</dbReference>
<dbReference type="AlphaFoldDB" id="A0AAD4GZM5"/>
<evidence type="ECO:0000256" key="2">
    <source>
        <dbReference type="SAM" id="Phobius"/>
    </source>
</evidence>
<feature type="compositionally biased region" description="Basic residues" evidence="1">
    <location>
        <begin position="623"/>
        <end position="632"/>
    </location>
</feature>
<reference evidence="3" key="1">
    <citation type="journal article" date="2019" name="Beilstein J. Org. Chem.">
        <title>Nanangenines: drimane sesquiterpenoids as the dominant metabolite cohort of a novel Australian fungus, Aspergillus nanangensis.</title>
        <authorList>
            <person name="Lacey H.J."/>
            <person name="Gilchrist C.L.M."/>
            <person name="Crombie A."/>
            <person name="Kalaitzis J.A."/>
            <person name="Vuong D."/>
            <person name="Rutledge P.J."/>
            <person name="Turner P."/>
            <person name="Pitt J.I."/>
            <person name="Lacey E."/>
            <person name="Chooi Y.H."/>
            <person name="Piggott A.M."/>
        </authorList>
    </citation>
    <scope>NUCLEOTIDE SEQUENCE</scope>
    <source>
        <strain evidence="3">MST-FP2251</strain>
    </source>
</reference>
<feature type="region of interest" description="Disordered" evidence="1">
    <location>
        <begin position="862"/>
        <end position="887"/>
    </location>
</feature>
<keyword evidence="2" id="KW-0472">Membrane</keyword>
<organism evidence="3 4">
    <name type="scientific">Aspergillus nanangensis</name>
    <dbReference type="NCBI Taxonomy" id="2582783"/>
    <lineage>
        <taxon>Eukaryota</taxon>
        <taxon>Fungi</taxon>
        <taxon>Dikarya</taxon>
        <taxon>Ascomycota</taxon>
        <taxon>Pezizomycotina</taxon>
        <taxon>Eurotiomycetes</taxon>
        <taxon>Eurotiomycetidae</taxon>
        <taxon>Eurotiales</taxon>
        <taxon>Aspergillaceae</taxon>
        <taxon>Aspergillus</taxon>
        <taxon>Aspergillus subgen. Circumdati</taxon>
    </lineage>
</organism>
<evidence type="ECO:0000313" key="4">
    <source>
        <dbReference type="Proteomes" id="UP001194746"/>
    </source>
</evidence>
<protein>
    <submittedName>
        <fullName evidence="3">Uncharacterized protein</fullName>
    </submittedName>
</protein>
<dbReference type="EMBL" id="VCAU01000001">
    <property type="protein sequence ID" value="KAF9895121.1"/>
    <property type="molecule type" value="Genomic_DNA"/>
</dbReference>
<accession>A0AAD4GZM5</accession>
<keyword evidence="4" id="KW-1185">Reference proteome</keyword>
<sequence length="1226" mass="133410">MSSNPPPSSDEPLLTPGHELDRTVPPSPLSQETRSVSSADSTTEQKKKALTPRRRWIPLALRRGLFVALALLFVAFFVVVEVLFQYSNRNDGLSTNSSTNHYLWTYGPTAVFILISAVWGQIEYRTKQLMPWAALTATAETPRKSILLDYISWWNVIALFKASRARHWPVVIVILGSLMLQLMTVASTGLLTLERVKLDHVDTTPLAQAVFDATSFSPHNADGRSAFTTVGIGWLDLAYPPGTSAEHAFQPFNVSQNVQTSPDSLIRADVDVFTPQMDCEWGNVVQNATFCADRACVTTSMELTITADSCRGAYLATLHNDQAAARGYFGDVQQLACNDTAAGEDADRLMFITAHWVDTEKTDQLQTLSCRPKYTMSRQLVTIDTAGQAKDFQPSLESSTPPAKLATQNQSSLAAMDLSAGVLSGIDQSSAPFLMLSNPKTQDMQGGHFGAFFHVANLTFPHSGNEWLDRDIMEEGVQRTFKALMVQTARQELMRPVSQPLVGFLSASRDRLIVRELSVRLMEASLVVLVVICAGMWFLRPVYCTPRDPGSILGQIIVLDRSPELAQTVAGITTQTKLVQATQGKLYKGGMVQGLHDTPVWSINELPSLGDKNEQPPEVEHKKEKKKTKKKQKNEAQKPPGWWQPWTFNRFGRTLALASPLLLIIGLELVYQLSHRWDGLGAVGANEYLEYTWVYLPAALMMAVRIVYEGIFSSAKVVQPYLHLRRGARIEDDAITDNAQAKLAVQSVFTALTGNFGVAPAALATLVAPLLTIVASGLYSAEDIQAARNTRIERADLFNTAIADAPSVLDTAVASLLGGLIVTSGVAYPRWTYDELALSALRPATLFNTEDNVAINESSIAVSSNNTSSSPSSGASASSSSSSTDISSSSTNNTSFLQLQAPALRATLHCTPVPPSANLTLQTTTDDIMQLAMNLDPRCTVSDRTRQAAYLPGHASVGHSFGMLQGIGENGSPCDDTFVAFGYLPDAHSLAQVHAYTCFTSIDLLSADTTFLLPNYTIASAVPDESTSSRAIPRYRTFYDTATFLPTRNDSSAGYDSLFTAVTTNRGVEESDLVHNPDKVLTTVEHIYRQLMAQSLSAQARVSLNSTTTTPDNTTTRPSGVDTLPVTLKGTFVDPNVTRLKQSAVSSRILEGVLAVMWLSCVVSFHFLRTRDLLPLNPCSIAGAVSYLARSQLVGEGIVPAGAETQRKADLLRDSRLKGLMLSLGW</sequence>
<feature type="compositionally biased region" description="Polar residues" evidence="1">
    <location>
        <begin position="29"/>
        <end position="42"/>
    </location>
</feature>
<evidence type="ECO:0000313" key="3">
    <source>
        <dbReference type="EMBL" id="KAF9895121.1"/>
    </source>
</evidence>
<feature type="transmembrane region" description="Helical" evidence="2">
    <location>
        <begin position="64"/>
        <end position="84"/>
    </location>
</feature>
<proteinExistence type="predicted"/>
<feature type="region of interest" description="Disordered" evidence="1">
    <location>
        <begin position="1"/>
        <end position="47"/>
    </location>
</feature>
<evidence type="ECO:0000256" key="1">
    <source>
        <dbReference type="SAM" id="MobiDB-lite"/>
    </source>
</evidence>
<feature type="transmembrane region" description="Helical" evidence="2">
    <location>
        <begin position="170"/>
        <end position="193"/>
    </location>
</feature>
<dbReference type="PANTHER" id="PTHR37544:SF1">
    <property type="entry name" value="PHOSPHORIBOSYLAMINOIMIDAZOLE-SUCCINOCARBOXAMIDE SYNTHASE"/>
    <property type="match status" value="1"/>
</dbReference>
<dbReference type="PANTHER" id="PTHR37544">
    <property type="entry name" value="SPRAY-RELATED"/>
    <property type="match status" value="1"/>
</dbReference>
<feature type="region of interest" description="Disordered" evidence="1">
    <location>
        <begin position="606"/>
        <end position="641"/>
    </location>
</feature>
<dbReference type="InterPro" id="IPR021840">
    <property type="entry name" value="DUF3433"/>
</dbReference>
<gene>
    <name evidence="3" type="ORF">FE257_000023</name>
</gene>
<dbReference type="Proteomes" id="UP001194746">
    <property type="component" value="Unassembled WGS sequence"/>
</dbReference>